<name>A0A1M6MN32_9ACTN</name>
<dbReference type="InterPro" id="IPR043968">
    <property type="entry name" value="SGNH"/>
</dbReference>
<evidence type="ECO:0000256" key="2">
    <source>
        <dbReference type="SAM" id="Phobius"/>
    </source>
</evidence>
<dbReference type="PANTHER" id="PTHR23028">
    <property type="entry name" value="ACETYLTRANSFERASE"/>
    <property type="match status" value="1"/>
</dbReference>
<dbReference type="GO" id="GO:0016747">
    <property type="term" value="F:acyltransferase activity, transferring groups other than amino-acyl groups"/>
    <property type="evidence" value="ECO:0007669"/>
    <property type="project" value="InterPro"/>
</dbReference>
<dbReference type="InterPro" id="IPR002656">
    <property type="entry name" value="Acyl_transf_3_dom"/>
</dbReference>
<accession>A0A1M6MN32</accession>
<keyword evidence="5" id="KW-0808">Transferase</keyword>
<keyword evidence="2" id="KW-0812">Transmembrane</keyword>
<feature type="domain" description="SGNH" evidence="4">
    <location>
        <begin position="422"/>
        <end position="611"/>
    </location>
</feature>
<feature type="domain" description="Acyltransferase 3" evidence="3">
    <location>
        <begin position="36"/>
        <end position="374"/>
    </location>
</feature>
<dbReference type="Pfam" id="PF01757">
    <property type="entry name" value="Acyl_transf_3"/>
    <property type="match status" value="1"/>
</dbReference>
<feature type="transmembrane region" description="Helical" evidence="2">
    <location>
        <begin position="356"/>
        <end position="374"/>
    </location>
</feature>
<feature type="transmembrane region" description="Helical" evidence="2">
    <location>
        <begin position="104"/>
        <end position="126"/>
    </location>
</feature>
<evidence type="ECO:0000313" key="5">
    <source>
        <dbReference type="EMBL" id="SHJ84834.1"/>
    </source>
</evidence>
<keyword evidence="2" id="KW-0472">Membrane</keyword>
<evidence type="ECO:0000256" key="1">
    <source>
        <dbReference type="SAM" id="MobiDB-lite"/>
    </source>
</evidence>
<proteinExistence type="predicted"/>
<feature type="transmembrane region" description="Helical" evidence="2">
    <location>
        <begin position="242"/>
        <end position="260"/>
    </location>
</feature>
<keyword evidence="5" id="KW-0012">Acyltransferase</keyword>
<protein>
    <submittedName>
        <fullName evidence="5">Acyltransferase family protein</fullName>
    </submittedName>
</protein>
<feature type="transmembrane region" description="Helical" evidence="2">
    <location>
        <begin position="203"/>
        <end position="222"/>
    </location>
</feature>
<feature type="transmembrane region" description="Helical" evidence="2">
    <location>
        <begin position="316"/>
        <end position="336"/>
    </location>
</feature>
<evidence type="ECO:0000259" key="3">
    <source>
        <dbReference type="Pfam" id="PF01757"/>
    </source>
</evidence>
<dbReference type="InterPro" id="IPR050879">
    <property type="entry name" value="Acyltransferase_3"/>
</dbReference>
<gene>
    <name evidence="5" type="ORF">SAMN02745244_03404</name>
</gene>
<sequence>MRCSGPTGPDRVSAGKGNGPQTARIGRVPPTASYVPSLDGLRTIAVGLVIAFHLSVPRLGLGFAGVDVFFVLSGYLITSGLLRDTQLYGRPQFAKFWQRRFKRLLPAATLVLLGVLTYATFFIPLFRRTAASEDVAWTALYLANWHFMGSNSYFSSDGTPSLLLHMWSLAVEEQFYFIWPLLIGLIAWLLGRFGARNRLVATLASVTVAISLISAVALMALYDPEAPDRAYMGTDSKAFEPLLGALLAILMSVDGVRAWFSAHTRSTAAVGAAMAIVVLPFLEGPSRLYFQGGAVILSIGVALVIGSLATSSSTGISKVLSVAPMVYLGKISYGLYIWHWPWSVLLGLAHHDGFRALRAPVALVGTLICAVLSYHFVEEPIRRGRISKWLTGRRLLVAVAATMAVTLGWSTALRMSPAVAEGKTIVVVGDSVPFRLMESLDEAARAQQLVVDNASRGGCPPLSIELQEYGKPDHEGVGDCTMVAGIQEEKLKADQPDIVFWWSRYEIHQRWIDGRVVGPDEELFWTTQRSDTEATIDRLTSTGAILVIAQTERPGGGMLSRCTAEDCHPLYDLMINHDEHRRRWNDMVVDIAATDDRVRTFRMDPVVCNDAEPAEAVAPATCDDRQPGGRVLRPDGSHILVDPYGREVADEVLQEVLTAAG</sequence>
<keyword evidence="2" id="KW-1133">Transmembrane helix</keyword>
<feature type="region of interest" description="Disordered" evidence="1">
    <location>
        <begin position="1"/>
        <end position="27"/>
    </location>
</feature>
<organism evidence="5 6">
    <name type="scientific">Tessaracoccus bendigoensis DSM 12906</name>
    <dbReference type="NCBI Taxonomy" id="1123357"/>
    <lineage>
        <taxon>Bacteria</taxon>
        <taxon>Bacillati</taxon>
        <taxon>Actinomycetota</taxon>
        <taxon>Actinomycetes</taxon>
        <taxon>Propionibacteriales</taxon>
        <taxon>Propionibacteriaceae</taxon>
        <taxon>Tessaracoccus</taxon>
    </lineage>
</organism>
<evidence type="ECO:0000259" key="4">
    <source>
        <dbReference type="Pfam" id="PF19040"/>
    </source>
</evidence>
<feature type="transmembrane region" description="Helical" evidence="2">
    <location>
        <begin position="395"/>
        <end position="413"/>
    </location>
</feature>
<dbReference type="OrthoDB" id="3404679at2"/>
<dbReference type="GO" id="GO:0016020">
    <property type="term" value="C:membrane"/>
    <property type="evidence" value="ECO:0007669"/>
    <property type="project" value="TreeGrafter"/>
</dbReference>
<dbReference type="AlphaFoldDB" id="A0A1M6MN32"/>
<keyword evidence="6" id="KW-1185">Reference proteome</keyword>
<evidence type="ECO:0000313" key="6">
    <source>
        <dbReference type="Proteomes" id="UP000184512"/>
    </source>
</evidence>
<dbReference type="Proteomes" id="UP000184512">
    <property type="component" value="Unassembled WGS sequence"/>
</dbReference>
<dbReference type="STRING" id="1123357.SAMN02745244_03404"/>
<feature type="transmembrane region" description="Helical" evidence="2">
    <location>
        <begin position="61"/>
        <end position="83"/>
    </location>
</feature>
<dbReference type="PANTHER" id="PTHR23028:SF53">
    <property type="entry name" value="ACYL_TRANSF_3 DOMAIN-CONTAINING PROTEIN"/>
    <property type="match status" value="1"/>
</dbReference>
<feature type="transmembrane region" description="Helical" evidence="2">
    <location>
        <begin position="174"/>
        <end position="191"/>
    </location>
</feature>
<dbReference type="Pfam" id="PF19040">
    <property type="entry name" value="SGNH"/>
    <property type="match status" value="1"/>
</dbReference>
<dbReference type="EMBL" id="FQZG01000092">
    <property type="protein sequence ID" value="SHJ84834.1"/>
    <property type="molecule type" value="Genomic_DNA"/>
</dbReference>
<feature type="transmembrane region" description="Helical" evidence="2">
    <location>
        <begin position="267"/>
        <end position="282"/>
    </location>
</feature>
<feature type="transmembrane region" description="Helical" evidence="2">
    <location>
        <begin position="288"/>
        <end position="309"/>
    </location>
</feature>
<dbReference type="GO" id="GO:0009103">
    <property type="term" value="P:lipopolysaccharide biosynthetic process"/>
    <property type="evidence" value="ECO:0007669"/>
    <property type="project" value="TreeGrafter"/>
</dbReference>
<reference evidence="5 6" key="1">
    <citation type="submission" date="2016-11" db="EMBL/GenBank/DDBJ databases">
        <authorList>
            <person name="Jaros S."/>
            <person name="Januszkiewicz K."/>
            <person name="Wedrychowicz H."/>
        </authorList>
    </citation>
    <scope>NUCLEOTIDE SEQUENCE [LARGE SCALE GENOMIC DNA]</scope>
    <source>
        <strain evidence="5 6">DSM 12906</strain>
    </source>
</reference>